<dbReference type="SUPFAM" id="SSF52833">
    <property type="entry name" value="Thioredoxin-like"/>
    <property type="match status" value="1"/>
</dbReference>
<dbReference type="EMBL" id="CACVKT020008351">
    <property type="protein sequence ID" value="CAC5414624.1"/>
    <property type="molecule type" value="Genomic_DNA"/>
</dbReference>
<dbReference type="AlphaFoldDB" id="A0A6J8E1C8"/>
<keyword evidence="1" id="KW-0862">Zinc</keyword>
<dbReference type="Gene3D" id="3.30.160.60">
    <property type="entry name" value="Classic Zinc Finger"/>
    <property type="match status" value="1"/>
</dbReference>
<feature type="coiled-coil region" evidence="2">
    <location>
        <begin position="373"/>
        <end position="404"/>
    </location>
</feature>
<name>A0A6J8E1C8_MYTCO</name>
<dbReference type="Proteomes" id="UP000507470">
    <property type="component" value="Unassembled WGS sequence"/>
</dbReference>
<keyword evidence="2" id="KW-0175">Coiled coil</keyword>
<dbReference type="GO" id="GO:0008270">
    <property type="term" value="F:zinc ion binding"/>
    <property type="evidence" value="ECO:0007669"/>
    <property type="project" value="UniProtKB-KW"/>
</dbReference>
<dbReference type="InterPro" id="IPR032801">
    <property type="entry name" value="PXL2A/B/C"/>
</dbReference>
<organism evidence="4 5">
    <name type="scientific">Mytilus coruscus</name>
    <name type="common">Sea mussel</name>
    <dbReference type="NCBI Taxonomy" id="42192"/>
    <lineage>
        <taxon>Eukaryota</taxon>
        <taxon>Metazoa</taxon>
        <taxon>Spiralia</taxon>
        <taxon>Lophotrochozoa</taxon>
        <taxon>Mollusca</taxon>
        <taxon>Bivalvia</taxon>
        <taxon>Autobranchia</taxon>
        <taxon>Pteriomorphia</taxon>
        <taxon>Mytilida</taxon>
        <taxon>Mytiloidea</taxon>
        <taxon>Mytilidae</taxon>
        <taxon>Mytilinae</taxon>
        <taxon>Mytilus</taxon>
    </lineage>
</organism>
<dbReference type="CDD" id="cd02970">
    <property type="entry name" value="PRX_like2"/>
    <property type="match status" value="1"/>
</dbReference>
<feature type="domain" description="B box-type" evidence="3">
    <location>
        <begin position="241"/>
        <end position="288"/>
    </location>
</feature>
<dbReference type="Gene3D" id="2.120.10.30">
    <property type="entry name" value="TolB, C-terminal domain"/>
    <property type="match status" value="1"/>
</dbReference>
<dbReference type="InterPro" id="IPR011042">
    <property type="entry name" value="6-blade_b-propeller_TolB-like"/>
</dbReference>
<keyword evidence="1" id="KW-0863">Zinc-finger</keyword>
<evidence type="ECO:0000256" key="1">
    <source>
        <dbReference type="PROSITE-ProRule" id="PRU00024"/>
    </source>
</evidence>
<dbReference type="SUPFAM" id="SSF75011">
    <property type="entry name" value="3-carboxy-cis,cis-mucoante lactonizing enzyme"/>
    <property type="match status" value="1"/>
</dbReference>
<dbReference type="PANTHER" id="PTHR28630:SF3">
    <property type="entry name" value="PEROXIREDOXIN-LIKE 2C"/>
    <property type="match status" value="1"/>
</dbReference>
<keyword evidence="5" id="KW-1185">Reference proteome</keyword>
<dbReference type="OrthoDB" id="6066301at2759"/>
<dbReference type="PANTHER" id="PTHR28630">
    <property type="match status" value="1"/>
</dbReference>
<evidence type="ECO:0000313" key="5">
    <source>
        <dbReference type="Proteomes" id="UP000507470"/>
    </source>
</evidence>
<dbReference type="Gene3D" id="3.40.30.10">
    <property type="entry name" value="Glutaredoxin"/>
    <property type="match status" value="1"/>
</dbReference>
<protein>
    <submittedName>
        <fullName evidence="4">Peroxiredoxin-like 2C</fullName>
    </submittedName>
</protein>
<sequence>MTTKEELNAPEEIKGVDDLKITRTDKPDEPKMEVDFDKIQDMIVFDEMGNKIRFGDIYKKQKTIIVFTRHFLCFVCKDYVEDLALVPFEYLQEADVRHVVIGPAPFKFIKDFKKLTGFQSTLYTDPERELYKALGLKEHLEHGSSDSRHVKQNMFMGVMRSIWRSMKYQEFQGNVQQQGGALVVGPGNELHYSHVDKNSTSHTPINKLLEVAGVQPGDLHLRRRYKILKMASTPFLFCGPCETRKAHRQAMVWCSVCMEGLCKECEELHQSSKLSKDHSTFNDDIYPLLRPFLNELKIECYDHKKKFDFFCQSHSTLCCVICVTDTHRQCEVKPVDDESQSPRASIASTKMEDDLVSVLERIEKIKCHRTDNIKFLNEQKNVLQSEIKNVRKALNEHLDKLEKDILDELIVGEQKHSLDIAEFLFDIDTKKQKLVDIQTISGCIKRIGNGVQTFLASNKLEKMFAKEKRIIEKTLKENEGENLQLYLHLNERIISLTNDIKSFGCIDTQEKPPPVAIPESVTRAENRNSTKSIASRVIETTDPNRVMLKIVKKIKTCKRKSRIPVDLRGCVILADEKLLFADWSDNKKLVMFNIDGTHNRDIGVTGKPYDITRLDGDRIAVSFPEDNIVQIFDVVSNGYPIYQNIKMTDQCWAIFYNDEKLFVGCNGHKIQIMNLSGKILQTVPAKVNTVYCVNANNDCVFYSDEINNTVYCCDLDGNEIWKFRDPSLKYPCALAYNWEGYVFVVGNLSQNILVTSSDGQQSKSLLSKLDGVDGPAGIYFDPKSSRLLVVSASFKGVVALYDVITKPKFSNVYSS</sequence>
<dbReference type="PROSITE" id="PS50119">
    <property type="entry name" value="ZF_BBOX"/>
    <property type="match status" value="1"/>
</dbReference>
<dbReference type="Pfam" id="PF13911">
    <property type="entry name" value="AhpC-TSA_2"/>
    <property type="match status" value="1"/>
</dbReference>
<keyword evidence="1" id="KW-0479">Metal-binding</keyword>
<evidence type="ECO:0000256" key="2">
    <source>
        <dbReference type="SAM" id="Coils"/>
    </source>
</evidence>
<dbReference type="InterPro" id="IPR000315">
    <property type="entry name" value="Znf_B-box"/>
</dbReference>
<dbReference type="CDD" id="cd19776">
    <property type="entry name" value="Bbox2_TRIM25_C-IV"/>
    <property type="match status" value="1"/>
</dbReference>
<evidence type="ECO:0000259" key="3">
    <source>
        <dbReference type="PROSITE" id="PS50119"/>
    </source>
</evidence>
<dbReference type="SUPFAM" id="SSF57845">
    <property type="entry name" value="B-box zinc-binding domain"/>
    <property type="match status" value="1"/>
</dbReference>
<gene>
    <name evidence="4" type="ORF">MCOR_47391</name>
</gene>
<accession>A0A6J8E1C8</accession>
<reference evidence="4 5" key="1">
    <citation type="submission" date="2020-06" db="EMBL/GenBank/DDBJ databases">
        <authorList>
            <person name="Li R."/>
            <person name="Bekaert M."/>
        </authorList>
    </citation>
    <scope>NUCLEOTIDE SEQUENCE [LARGE SCALE GENOMIC DNA]</scope>
    <source>
        <strain evidence="5">wild</strain>
    </source>
</reference>
<proteinExistence type="predicted"/>
<dbReference type="InterPro" id="IPR036249">
    <property type="entry name" value="Thioredoxin-like_sf"/>
</dbReference>
<evidence type="ECO:0000313" key="4">
    <source>
        <dbReference type="EMBL" id="CAC5414624.1"/>
    </source>
</evidence>